<proteinExistence type="predicted"/>
<evidence type="ECO:0000313" key="5">
    <source>
        <dbReference type="Proteomes" id="UP000678679"/>
    </source>
</evidence>
<dbReference type="InterPro" id="IPR001789">
    <property type="entry name" value="Sig_transdc_resp-reg_receiver"/>
</dbReference>
<dbReference type="EMBL" id="CP076133">
    <property type="protein sequence ID" value="QWG05558.1"/>
    <property type="molecule type" value="Genomic_DNA"/>
</dbReference>
<evidence type="ECO:0000313" key="4">
    <source>
        <dbReference type="EMBL" id="QWG05558.1"/>
    </source>
</evidence>
<dbReference type="InterPro" id="IPR011006">
    <property type="entry name" value="CheY-like_superfamily"/>
</dbReference>
<dbReference type="InterPro" id="IPR046947">
    <property type="entry name" value="LytR-like"/>
</dbReference>
<protein>
    <submittedName>
        <fullName evidence="4">Response regulator</fullName>
    </submittedName>
</protein>
<dbReference type="PANTHER" id="PTHR37299:SF1">
    <property type="entry name" value="STAGE 0 SPORULATION PROTEIN A HOMOLOG"/>
    <property type="match status" value="1"/>
</dbReference>
<dbReference type="Gene3D" id="3.40.50.2300">
    <property type="match status" value="1"/>
</dbReference>
<keyword evidence="5" id="KW-1185">Reference proteome</keyword>
<accession>A0AAX1NG56</accession>
<dbReference type="Proteomes" id="UP000678679">
    <property type="component" value="Chromosome 2"/>
</dbReference>
<evidence type="ECO:0000259" key="3">
    <source>
        <dbReference type="PROSITE" id="PS50930"/>
    </source>
</evidence>
<dbReference type="InterPro" id="IPR007492">
    <property type="entry name" value="LytTR_DNA-bd_dom"/>
</dbReference>
<dbReference type="GO" id="GO:0000156">
    <property type="term" value="F:phosphorelay response regulator activity"/>
    <property type="evidence" value="ECO:0007669"/>
    <property type="project" value="InterPro"/>
</dbReference>
<dbReference type="Pfam" id="PF00072">
    <property type="entry name" value="Response_reg"/>
    <property type="match status" value="1"/>
</dbReference>
<dbReference type="Pfam" id="PF04397">
    <property type="entry name" value="LytTR"/>
    <property type="match status" value="1"/>
</dbReference>
<dbReference type="KEGG" id="fya:KMW28_22655"/>
<gene>
    <name evidence="4" type="ORF">KMW28_22655</name>
</gene>
<dbReference type="GO" id="GO:0003677">
    <property type="term" value="F:DNA binding"/>
    <property type="evidence" value="ECO:0007669"/>
    <property type="project" value="InterPro"/>
</dbReference>
<dbReference type="PANTHER" id="PTHR37299">
    <property type="entry name" value="TRANSCRIPTIONAL REGULATOR-RELATED"/>
    <property type="match status" value="1"/>
</dbReference>
<feature type="domain" description="Response regulatory" evidence="2">
    <location>
        <begin position="3"/>
        <end position="114"/>
    </location>
</feature>
<dbReference type="Gene3D" id="2.40.50.1020">
    <property type="entry name" value="LytTr DNA-binding domain"/>
    <property type="match status" value="1"/>
</dbReference>
<dbReference type="SMART" id="SM00850">
    <property type="entry name" value="LytTR"/>
    <property type="match status" value="1"/>
</dbReference>
<evidence type="ECO:0000256" key="1">
    <source>
        <dbReference type="PROSITE-ProRule" id="PRU00169"/>
    </source>
</evidence>
<name>A0AAX1NG56_9BACT</name>
<reference evidence="4 5" key="1">
    <citation type="submission" date="2021-05" db="EMBL/GenBank/DDBJ databases">
        <title>Comparative genomic studies on the polysaccharide-degrading batcterial strains of the Flammeovirga genus.</title>
        <authorList>
            <person name="Zewei F."/>
            <person name="Zheng Z."/>
            <person name="Yu L."/>
            <person name="Ruyue G."/>
            <person name="Yanhong M."/>
            <person name="Yuanyuan C."/>
            <person name="Jingyan G."/>
            <person name="Wenjun H."/>
        </authorList>
    </citation>
    <scope>NUCLEOTIDE SEQUENCE [LARGE SCALE GENOMIC DNA]</scope>
    <source>
        <strain evidence="4 5">NBRC:100898</strain>
    </source>
</reference>
<dbReference type="PROSITE" id="PS50110">
    <property type="entry name" value="RESPONSE_REGULATORY"/>
    <property type="match status" value="1"/>
</dbReference>
<dbReference type="SUPFAM" id="SSF52172">
    <property type="entry name" value="CheY-like"/>
    <property type="match status" value="1"/>
</dbReference>
<evidence type="ECO:0000259" key="2">
    <source>
        <dbReference type="PROSITE" id="PS50110"/>
    </source>
</evidence>
<keyword evidence="1" id="KW-0597">Phosphoprotein</keyword>
<feature type="domain" description="HTH LytTR-type" evidence="3">
    <location>
        <begin position="127"/>
        <end position="226"/>
    </location>
</feature>
<dbReference type="PROSITE" id="PS50930">
    <property type="entry name" value="HTH_LYTTR"/>
    <property type="match status" value="1"/>
</dbReference>
<sequence>MMKFIIIDDEPIAHRIIEGYCEKITYLEKCGNAYDAFEAMELLHGSDIELIFLDINMPKISGFELLRSLSKAPKVIVTSAYKEFAVEGFELNVVDYLLKPFGFPRFLSAINKLDDVSEERKETKNQFFVKADKKLVSIDPKDLLIIEALGNYVKLVLKEQTIVSYQKLSYYEDFLKDKGSFMRIHKSFIINENCISSIEGNTVQLLDHQVPIGQKYKKQLLDKLCI</sequence>
<dbReference type="SMART" id="SM00448">
    <property type="entry name" value="REC"/>
    <property type="match status" value="1"/>
</dbReference>
<feature type="modified residue" description="4-aspartylphosphate" evidence="1">
    <location>
        <position position="54"/>
    </location>
</feature>
<organism evidence="4 5">
    <name type="scientific">Flammeovirga yaeyamensis</name>
    <dbReference type="NCBI Taxonomy" id="367791"/>
    <lineage>
        <taxon>Bacteria</taxon>
        <taxon>Pseudomonadati</taxon>
        <taxon>Bacteroidota</taxon>
        <taxon>Cytophagia</taxon>
        <taxon>Cytophagales</taxon>
        <taxon>Flammeovirgaceae</taxon>
        <taxon>Flammeovirga</taxon>
    </lineage>
</organism>
<dbReference type="AlphaFoldDB" id="A0AAX1NG56"/>